<keyword evidence="3" id="KW-1185">Reference proteome</keyword>
<feature type="compositionally biased region" description="Basic and acidic residues" evidence="1">
    <location>
        <begin position="15"/>
        <end position="24"/>
    </location>
</feature>
<sequence>MEHADIWEVVSFPRKRNDAARKENAGASKDSVGQQQRQVRAYNLYAGPTTLNTKANTTAVKSTNNVKHQLFTTINEERQNPKRDNGLSVSNHADLNPKGNLGSQGLMPNHPLTFPNALTIQITAAAQAKGNHHPPNRDKTMEVASNVY</sequence>
<dbReference type="EMBL" id="JAIVGD010000002">
    <property type="protein sequence ID" value="KAH0779197.1"/>
    <property type="molecule type" value="Genomic_DNA"/>
</dbReference>
<name>A0ABQ7WEP1_SOLTU</name>
<feature type="region of interest" description="Disordered" evidence="1">
    <location>
        <begin position="129"/>
        <end position="148"/>
    </location>
</feature>
<evidence type="ECO:0000256" key="1">
    <source>
        <dbReference type="SAM" id="MobiDB-lite"/>
    </source>
</evidence>
<gene>
    <name evidence="2" type="ORF">KY290_005624</name>
</gene>
<evidence type="ECO:0000313" key="2">
    <source>
        <dbReference type="EMBL" id="KAH0779197.1"/>
    </source>
</evidence>
<reference evidence="2 3" key="1">
    <citation type="journal article" date="2021" name="bioRxiv">
        <title>Chromosome-scale and haplotype-resolved genome assembly of a tetraploid potato cultivar.</title>
        <authorList>
            <person name="Sun H."/>
            <person name="Jiao W.-B."/>
            <person name="Krause K."/>
            <person name="Campoy J.A."/>
            <person name="Goel M."/>
            <person name="Folz-Donahue K."/>
            <person name="Kukat C."/>
            <person name="Huettel B."/>
            <person name="Schneeberger K."/>
        </authorList>
    </citation>
    <scope>NUCLEOTIDE SEQUENCE [LARGE SCALE GENOMIC DNA]</scope>
    <source>
        <strain evidence="2">SolTubOtavaFocal</strain>
        <tissue evidence="2">Leaves</tissue>
    </source>
</reference>
<protein>
    <submittedName>
        <fullName evidence="2">Uncharacterized protein</fullName>
    </submittedName>
</protein>
<organism evidence="2 3">
    <name type="scientific">Solanum tuberosum</name>
    <name type="common">Potato</name>
    <dbReference type="NCBI Taxonomy" id="4113"/>
    <lineage>
        <taxon>Eukaryota</taxon>
        <taxon>Viridiplantae</taxon>
        <taxon>Streptophyta</taxon>
        <taxon>Embryophyta</taxon>
        <taxon>Tracheophyta</taxon>
        <taxon>Spermatophyta</taxon>
        <taxon>Magnoliopsida</taxon>
        <taxon>eudicotyledons</taxon>
        <taxon>Gunneridae</taxon>
        <taxon>Pentapetalae</taxon>
        <taxon>asterids</taxon>
        <taxon>lamiids</taxon>
        <taxon>Solanales</taxon>
        <taxon>Solanaceae</taxon>
        <taxon>Solanoideae</taxon>
        <taxon>Solaneae</taxon>
        <taxon>Solanum</taxon>
    </lineage>
</organism>
<feature type="compositionally biased region" description="Basic and acidic residues" evidence="1">
    <location>
        <begin position="76"/>
        <end position="85"/>
    </location>
</feature>
<accession>A0ABQ7WEP1</accession>
<feature type="region of interest" description="Disordered" evidence="1">
    <location>
        <begin position="76"/>
        <end position="102"/>
    </location>
</feature>
<proteinExistence type="predicted"/>
<comment type="caution">
    <text evidence="2">The sequence shown here is derived from an EMBL/GenBank/DDBJ whole genome shotgun (WGS) entry which is preliminary data.</text>
</comment>
<evidence type="ECO:0000313" key="3">
    <source>
        <dbReference type="Proteomes" id="UP000826656"/>
    </source>
</evidence>
<dbReference type="Proteomes" id="UP000826656">
    <property type="component" value="Unassembled WGS sequence"/>
</dbReference>
<feature type="region of interest" description="Disordered" evidence="1">
    <location>
        <begin position="15"/>
        <end position="35"/>
    </location>
</feature>